<keyword evidence="2" id="KW-1185">Reference proteome</keyword>
<dbReference type="Proteomes" id="UP000186914">
    <property type="component" value="Unassembled WGS sequence"/>
</dbReference>
<accession>A0A1N6ZCJ6</accession>
<evidence type="ECO:0000313" key="2">
    <source>
        <dbReference type="Proteomes" id="UP000186914"/>
    </source>
</evidence>
<dbReference type="EMBL" id="FTNO01000001">
    <property type="protein sequence ID" value="SIR24509.1"/>
    <property type="molecule type" value="Genomic_DNA"/>
</dbReference>
<dbReference type="RefSeq" id="WP_076429892.1">
    <property type="nucleotide sequence ID" value="NZ_FTNO01000001.1"/>
</dbReference>
<sequence length="78" mass="8641">MTETNDFDRLEVRYNNLDENYDAASGRYETTDSRGKTDLFTAGGTMGDDYEIVLTAYDASGNVLVEERTTDTADGNDP</sequence>
<proteinExistence type="predicted"/>
<dbReference type="AlphaFoldDB" id="A0A1N6ZCJ6"/>
<protein>
    <submittedName>
        <fullName evidence="1">Uncharacterized protein</fullName>
    </submittedName>
</protein>
<gene>
    <name evidence="1" type="ORF">SAMN05421858_1972</name>
</gene>
<name>A0A1N6ZCJ6_9EURY</name>
<organism evidence="1 2">
    <name type="scientific">Haladaptatus litoreus</name>
    <dbReference type="NCBI Taxonomy" id="553468"/>
    <lineage>
        <taxon>Archaea</taxon>
        <taxon>Methanobacteriati</taxon>
        <taxon>Methanobacteriota</taxon>
        <taxon>Stenosarchaea group</taxon>
        <taxon>Halobacteria</taxon>
        <taxon>Halobacteriales</taxon>
        <taxon>Haladaptataceae</taxon>
        <taxon>Haladaptatus</taxon>
    </lineage>
</organism>
<reference evidence="2" key="1">
    <citation type="submission" date="2017-01" db="EMBL/GenBank/DDBJ databases">
        <authorList>
            <person name="Varghese N."/>
            <person name="Submissions S."/>
        </authorList>
    </citation>
    <scope>NUCLEOTIDE SEQUENCE [LARGE SCALE GENOMIC DNA]</scope>
    <source>
        <strain evidence="2">CGMCC 1.7737</strain>
    </source>
</reference>
<evidence type="ECO:0000313" key="1">
    <source>
        <dbReference type="EMBL" id="SIR24509.1"/>
    </source>
</evidence>